<dbReference type="EMBL" id="JZYX01000065">
    <property type="protein sequence ID" value="KJN18701.1"/>
    <property type="molecule type" value="Genomic_DNA"/>
</dbReference>
<proteinExistence type="predicted"/>
<dbReference type="Pfam" id="PF24689">
    <property type="entry name" value="TriTu"/>
    <property type="match status" value="1"/>
</dbReference>
<name>A0A0F1A9E0_9ENTR</name>
<gene>
    <name evidence="1" type="ORF">SS37_22720</name>
</gene>
<dbReference type="InterPro" id="IPR057062">
    <property type="entry name" value="TriTu"/>
</dbReference>
<dbReference type="RefSeq" id="WP_045286721.1">
    <property type="nucleotide sequence ID" value="NZ_JZYX01000065.1"/>
</dbReference>
<accession>A0A0F1A9E0</accession>
<reference evidence="1 2" key="1">
    <citation type="submission" date="2015-03" db="EMBL/GenBank/DDBJ databases">
        <authorList>
            <person name="McCorrison J."/>
            <person name="Sanka R."/>
            <person name="Adams M."/>
            <person name="Brinkac L."/>
            <person name="Nierman W."/>
            <person name="Sutton G."/>
            <person name="Nelson K."/>
            <person name="Kiedrowski L."/>
            <person name="Guerrero D."/>
            <person name="Bonomo R."/>
        </authorList>
    </citation>
    <scope>NUCLEOTIDE SEQUENCE [LARGE SCALE GENOMIC DNA]</scope>
    <source>
        <strain evidence="1 2">35699</strain>
    </source>
</reference>
<protein>
    <submittedName>
        <fullName evidence="1">Uncharacterized protein</fullName>
    </submittedName>
</protein>
<comment type="caution">
    <text evidence="1">The sequence shown here is derived from an EMBL/GenBank/DDBJ whole genome shotgun (WGS) entry which is preliminary data.</text>
</comment>
<organism evidence="1 2">
    <name type="scientific">Enterobacter sichuanensis</name>
    <dbReference type="NCBI Taxonomy" id="2071710"/>
    <lineage>
        <taxon>Bacteria</taxon>
        <taxon>Pseudomonadati</taxon>
        <taxon>Pseudomonadota</taxon>
        <taxon>Gammaproteobacteria</taxon>
        <taxon>Enterobacterales</taxon>
        <taxon>Enterobacteriaceae</taxon>
        <taxon>Enterobacter</taxon>
        <taxon>Enterobacter cloacae complex</taxon>
    </lineage>
</organism>
<dbReference type="OrthoDB" id="6421983at2"/>
<evidence type="ECO:0000313" key="1">
    <source>
        <dbReference type="EMBL" id="KJN18701.1"/>
    </source>
</evidence>
<dbReference type="AlphaFoldDB" id="A0A0F1A9E0"/>
<dbReference type="Proteomes" id="UP000033352">
    <property type="component" value="Unassembled WGS sequence"/>
</dbReference>
<dbReference type="PATRIC" id="fig|1619248.3.peg.4387"/>
<evidence type="ECO:0000313" key="2">
    <source>
        <dbReference type="Proteomes" id="UP000033352"/>
    </source>
</evidence>
<sequence length="87" mass="10447">MLNKFEKWVFQHGDYMLAHNKNELSNSVVVDFENENYIARFTVWDDFSCMSEVMDVNAGSYKLNKRNEFSTFDELLDIFDIFRMNIQ</sequence>